<proteinExistence type="predicted"/>
<name>A0A9N7NJ38_STRHE</name>
<dbReference type="OrthoDB" id="867840at2759"/>
<evidence type="ECO:0000313" key="3">
    <source>
        <dbReference type="Proteomes" id="UP001153555"/>
    </source>
</evidence>
<dbReference type="Pfam" id="PF06521">
    <property type="entry name" value="PAR1"/>
    <property type="match status" value="1"/>
</dbReference>
<feature type="signal peptide" evidence="1">
    <location>
        <begin position="1"/>
        <end position="24"/>
    </location>
</feature>
<sequence>MASSAKMPLILILACFLFLRGAMADLICESLPANLCSFAVSSSGKRCALENRVREEGSVDYTCTTSEVVVESMPGYVETDACVAACGVDRQVVGISSDAFLSDGFTARLCSPECYRSCPNIVDLYFNLAAGEGVYLPTLCEKQKSNPRRAMSELFISSGGVAAAGPAGQPNFAVEDALAPAPAVH</sequence>
<keyword evidence="3" id="KW-1185">Reference proteome</keyword>
<feature type="chain" id="PRO_5040316393" evidence="1">
    <location>
        <begin position="25"/>
        <end position="185"/>
    </location>
</feature>
<reference evidence="2" key="1">
    <citation type="submission" date="2019-12" db="EMBL/GenBank/DDBJ databases">
        <authorList>
            <person name="Scholes J."/>
        </authorList>
    </citation>
    <scope>NUCLEOTIDE SEQUENCE</scope>
</reference>
<dbReference type="Proteomes" id="UP001153555">
    <property type="component" value="Unassembled WGS sequence"/>
</dbReference>
<evidence type="ECO:0000256" key="1">
    <source>
        <dbReference type="SAM" id="SignalP"/>
    </source>
</evidence>
<comment type="caution">
    <text evidence="2">The sequence shown here is derived from an EMBL/GenBank/DDBJ whole genome shotgun (WGS) entry which is preliminary data.</text>
</comment>
<dbReference type="InterPro" id="IPR009489">
    <property type="entry name" value="PAR1"/>
</dbReference>
<dbReference type="PANTHER" id="PTHR33649:SF4">
    <property type="entry name" value="PAR1 PROTEIN"/>
    <property type="match status" value="1"/>
</dbReference>
<organism evidence="2 3">
    <name type="scientific">Striga hermonthica</name>
    <name type="common">Purple witchweed</name>
    <name type="synonym">Buchnera hermonthica</name>
    <dbReference type="NCBI Taxonomy" id="68872"/>
    <lineage>
        <taxon>Eukaryota</taxon>
        <taxon>Viridiplantae</taxon>
        <taxon>Streptophyta</taxon>
        <taxon>Embryophyta</taxon>
        <taxon>Tracheophyta</taxon>
        <taxon>Spermatophyta</taxon>
        <taxon>Magnoliopsida</taxon>
        <taxon>eudicotyledons</taxon>
        <taxon>Gunneridae</taxon>
        <taxon>Pentapetalae</taxon>
        <taxon>asterids</taxon>
        <taxon>lamiids</taxon>
        <taxon>Lamiales</taxon>
        <taxon>Orobanchaceae</taxon>
        <taxon>Buchnereae</taxon>
        <taxon>Striga</taxon>
    </lineage>
</organism>
<gene>
    <name evidence="2" type="ORF">SHERM_03433</name>
</gene>
<dbReference type="PANTHER" id="PTHR33649">
    <property type="entry name" value="PAR1 PROTEIN"/>
    <property type="match status" value="1"/>
</dbReference>
<accession>A0A9N7NJ38</accession>
<dbReference type="EMBL" id="CACSLK010030184">
    <property type="protein sequence ID" value="CAA0836329.1"/>
    <property type="molecule type" value="Genomic_DNA"/>
</dbReference>
<protein>
    <submittedName>
        <fullName evidence="2">PAR1 protein</fullName>
    </submittedName>
</protein>
<keyword evidence="1" id="KW-0732">Signal</keyword>
<dbReference type="AlphaFoldDB" id="A0A9N7NJ38"/>
<evidence type="ECO:0000313" key="2">
    <source>
        <dbReference type="EMBL" id="CAA0836329.1"/>
    </source>
</evidence>